<dbReference type="AlphaFoldDB" id="A0A1G2MGD8"/>
<keyword evidence="2" id="KW-0812">Transmembrane</keyword>
<dbReference type="Pfam" id="PF01882">
    <property type="entry name" value="DUF58"/>
    <property type="match status" value="1"/>
</dbReference>
<accession>A0A1G2MGD8</accession>
<evidence type="ECO:0000259" key="3">
    <source>
        <dbReference type="Pfam" id="PF01882"/>
    </source>
</evidence>
<organism evidence="4 5">
    <name type="scientific">Candidatus Taylorbacteria bacterium RIFCSPHIGHO2_02_49_25</name>
    <dbReference type="NCBI Taxonomy" id="1802305"/>
    <lineage>
        <taxon>Bacteria</taxon>
        <taxon>Candidatus Tayloriibacteriota</taxon>
    </lineage>
</organism>
<feature type="region of interest" description="Disordered" evidence="1">
    <location>
        <begin position="192"/>
        <end position="223"/>
    </location>
</feature>
<evidence type="ECO:0000256" key="2">
    <source>
        <dbReference type="SAM" id="Phobius"/>
    </source>
</evidence>
<feature type="domain" description="DUF58" evidence="3">
    <location>
        <begin position="818"/>
        <end position="868"/>
    </location>
</feature>
<feature type="transmembrane region" description="Helical" evidence="2">
    <location>
        <begin position="584"/>
        <end position="605"/>
    </location>
</feature>
<reference evidence="4 5" key="1">
    <citation type="journal article" date="2016" name="Nat. Commun.">
        <title>Thousands of microbial genomes shed light on interconnected biogeochemical processes in an aquifer system.</title>
        <authorList>
            <person name="Anantharaman K."/>
            <person name="Brown C.T."/>
            <person name="Hug L.A."/>
            <person name="Sharon I."/>
            <person name="Castelle C.J."/>
            <person name="Probst A.J."/>
            <person name="Thomas B.C."/>
            <person name="Singh A."/>
            <person name="Wilkins M.J."/>
            <person name="Karaoz U."/>
            <person name="Brodie E.L."/>
            <person name="Williams K.H."/>
            <person name="Hubbard S.S."/>
            <person name="Banfield J.F."/>
        </authorList>
    </citation>
    <scope>NUCLEOTIDE SEQUENCE [LARGE SCALE GENOMIC DNA]</scope>
</reference>
<comment type="caution">
    <text evidence="4">The sequence shown here is derived from an EMBL/GenBank/DDBJ whole genome shotgun (WGS) entry which is preliminary data.</text>
</comment>
<keyword evidence="2" id="KW-1133">Transmembrane helix</keyword>
<sequence length="1003" mass="112650">MKEGLENQGPPYQPEVLPHKVAKESGLKLLKKKLSKELMLDDSGEMFITDNTNLKEIARTASHIASKLRRFRQKLEHTGDPRSETAARTEELLARVVDRCLSLSEFSETIRMSETGKTAVDEQKRGLYALAVKQLAEELPELLSNLKDIPVESGLNPETIRNAVKKTLVSVTAIGTLGALLGGDAHQEKSFLEKTPRSLRQKAAPSEKTGASSLLSRPRQGAEQWPTLGGGGIEGEPGRFEAPEPIARVNERFWSSIDDPLWITDVAERTGEHTFRTIEPRLIATGEKVHADVELKPISVRKGYEMSLPAPLGFAAGDVRTKPVVSFTVNENKSSITFHEDNDSVNVFYKVFGAEQEYQSGIPRGSELNRTEETREVIEELRASFHENAPRILNRHLKDFTYVVSDELQRILEKMPGSMEEKAGTLKVGSCNTLSAYAVGLLNDAGKRAFIGNGFLEDEDYIDGKRPHSKLILFTDGGTRPMTYETTAVPEKHFVHLTFTAEDKAALDEAASAARSSKTSDEQLTAYENFRQKLNEILKKSEYERFVFTGDLPERSGSMYQTVSGLWEKLENYMSSLPRGKEIAVGWAMAVAIDLAGLLAIIAAWKTLKKTKHAIAKKLEEETSKDIIGAFRSIAQGGTIATNEKRDAPEEQIILRRLQGLYEHEPHLEKMYPLTEVEKLPPEKRRDYYKIILMARMFVREPWKMFGMASFIANRASFAKELERLKADGVPVEGWMDRIREYYADEERRKEIESAIPQKADEIMARGVKLAVERLERTNGLDTKNLFKILGIGPADESQTKGKQTPSPAGGEFYEHVPYSPGMDTRTIDWNVYARTGDLVVKTFAEAKHDRKVSAIDVVIDVTEHDDFELDRFTALLLHTQKYKRLDIQSVSFTSYDRVVFRIDGKTIAKMMAEGSTSVRYLIEKIEKLNLEYNLNLFKRKSLRGGAERLRNALSGLPPRRLGLKEDAAVLGIGALGGFDFTKHGKRIDTFLVFKRDVEKSQG</sequence>
<protein>
    <recommendedName>
        <fullName evidence="3">DUF58 domain-containing protein</fullName>
    </recommendedName>
</protein>
<keyword evidence="2" id="KW-0472">Membrane</keyword>
<dbReference type="Proteomes" id="UP000176493">
    <property type="component" value="Unassembled WGS sequence"/>
</dbReference>
<evidence type="ECO:0000256" key="1">
    <source>
        <dbReference type="SAM" id="MobiDB-lite"/>
    </source>
</evidence>
<dbReference type="InterPro" id="IPR002881">
    <property type="entry name" value="DUF58"/>
</dbReference>
<proteinExistence type="predicted"/>
<evidence type="ECO:0000313" key="5">
    <source>
        <dbReference type="Proteomes" id="UP000176493"/>
    </source>
</evidence>
<name>A0A1G2MGD8_9BACT</name>
<gene>
    <name evidence="4" type="ORF">A2W52_03050</name>
</gene>
<dbReference type="EMBL" id="MHRJ01000029">
    <property type="protein sequence ID" value="OHA22229.1"/>
    <property type="molecule type" value="Genomic_DNA"/>
</dbReference>
<evidence type="ECO:0000313" key="4">
    <source>
        <dbReference type="EMBL" id="OHA22229.1"/>
    </source>
</evidence>